<dbReference type="GO" id="GO:0033615">
    <property type="term" value="P:mitochondrial proton-transporting ATP synthase complex assembly"/>
    <property type="evidence" value="ECO:0007669"/>
    <property type="project" value="TreeGrafter"/>
</dbReference>
<dbReference type="AlphaFoldDB" id="A0A0G4ALJ9"/>
<reference evidence="1" key="1">
    <citation type="submission" date="2014-09" db="EMBL/GenBank/DDBJ databases">
        <title>Coevolution between plastid and nuclear genomes in Geraniaceae.</title>
        <authorList>
            <person name="Zhang J."/>
            <person name="Ruhlman T.A."/>
            <person name="Sabir J."/>
            <person name="Blazier J.C."/>
            <person name="Jansen R.K."/>
        </authorList>
    </citation>
    <scope>NUCLEOTIDE SEQUENCE</scope>
</reference>
<protein>
    <submittedName>
        <fullName evidence="1">AT1G08220-like protein</fullName>
    </submittedName>
</protein>
<dbReference type="PANTHER" id="PTHR28106">
    <property type="entry name" value="MITOCHONDRIAL ATPASE COMPLEX SUBUNIT ATP10"/>
    <property type="match status" value="1"/>
</dbReference>
<organism evidence="1">
    <name type="scientific">Pelargonium echinatum</name>
    <dbReference type="NCBI Taxonomy" id="122254"/>
    <lineage>
        <taxon>Eukaryota</taxon>
        <taxon>Viridiplantae</taxon>
        <taxon>Streptophyta</taxon>
        <taxon>Embryophyta</taxon>
        <taxon>Tracheophyta</taxon>
        <taxon>Spermatophyta</taxon>
        <taxon>Magnoliopsida</taxon>
        <taxon>eudicotyledons</taxon>
        <taxon>Gunneridae</taxon>
        <taxon>Pentapetalae</taxon>
        <taxon>rosids</taxon>
        <taxon>malvids</taxon>
        <taxon>Geraniales</taxon>
        <taxon>Geraniaceae</taxon>
        <taxon>Pelargonium</taxon>
    </lineage>
</organism>
<dbReference type="Pfam" id="PF05176">
    <property type="entry name" value="ATP-synt_10"/>
    <property type="match status" value="1"/>
</dbReference>
<dbReference type="GO" id="GO:0005743">
    <property type="term" value="C:mitochondrial inner membrane"/>
    <property type="evidence" value="ECO:0007669"/>
    <property type="project" value="TreeGrafter"/>
</dbReference>
<dbReference type="EMBL" id="KM461252">
    <property type="protein sequence ID" value="AKM76495.1"/>
    <property type="molecule type" value="mRNA"/>
</dbReference>
<name>A0A0G4ALJ9_9ROSI</name>
<sequence length="271" mass="30957">MLRLKRLVHHGNSISPAIPSRRIVTHEQDKLVSLLSPHFAQWSPNRSFFDYYGLPSKAKNKKQRSRLVDEMKKGRFADAIEFKKHGGKIAPASKTIIPALEAVRFPALEVTYSDGKTLKLPIICDRKADNAESMPKASLICLTFRATSLEMINSWCVPFLDTFNASKNVQLHKVSFVDQPLLCWKPMKRLLLWMIRDSNSDLKSGIIQSPLGYSFGDHYWFRKELKLENILTGYIFLVDEFGRIRWQGSGPATEEELDSLVSCTTLLLEEK</sequence>
<dbReference type="InterPro" id="IPR007849">
    <property type="entry name" value="ATP10"/>
</dbReference>
<dbReference type="PANTHER" id="PTHR28106:SF1">
    <property type="entry name" value="MITOCHONDRIAL ATPASE COMPLEX SUBUNIT ATP10"/>
    <property type="match status" value="1"/>
</dbReference>
<evidence type="ECO:0000313" key="1">
    <source>
        <dbReference type="EMBL" id="AKM76495.1"/>
    </source>
</evidence>
<proteinExistence type="evidence at transcript level"/>
<accession>A0A0G4ALJ9</accession>